<proteinExistence type="predicted"/>
<keyword evidence="5" id="KW-1185">Reference proteome</keyword>
<dbReference type="InterPro" id="IPR050109">
    <property type="entry name" value="HTH-type_TetR-like_transc_reg"/>
</dbReference>
<name>A0A9N7QNI5_9MYCO</name>
<dbReference type="PANTHER" id="PTHR30055">
    <property type="entry name" value="HTH-TYPE TRANSCRIPTIONAL REGULATOR RUTR"/>
    <property type="match status" value="1"/>
</dbReference>
<organism evidence="4 5">
    <name type="scientific">Mycobacterium pseudoshottsii</name>
    <dbReference type="NCBI Taxonomy" id="265949"/>
    <lineage>
        <taxon>Bacteria</taxon>
        <taxon>Bacillati</taxon>
        <taxon>Actinomycetota</taxon>
        <taxon>Actinomycetes</taxon>
        <taxon>Mycobacteriales</taxon>
        <taxon>Mycobacteriaceae</taxon>
        <taxon>Mycobacterium</taxon>
        <taxon>Mycobacterium ulcerans group</taxon>
    </lineage>
</organism>
<reference evidence="4" key="1">
    <citation type="submission" date="2022-06" db="EMBL/GenBank/DDBJ databases">
        <title>Complete genome sequence of Mycobacterium pseudoshottsii NJB1907-Z4.</title>
        <authorList>
            <person name="Komine T."/>
            <person name="Fukano H."/>
            <person name="Wada S."/>
        </authorList>
    </citation>
    <scope>NUCLEOTIDE SEQUENCE</scope>
    <source>
        <strain evidence="4">NJB1907-Z4</strain>
    </source>
</reference>
<dbReference type="EMBL" id="AP026367">
    <property type="protein sequence ID" value="BDN81444.1"/>
    <property type="molecule type" value="Genomic_DNA"/>
</dbReference>
<accession>A0A9N7QNI5</accession>
<dbReference type="RefSeq" id="WP_020788227.1">
    <property type="nucleotide sequence ID" value="NZ_AP026367.1"/>
</dbReference>
<dbReference type="PANTHER" id="PTHR30055:SF200">
    <property type="entry name" value="HTH-TYPE TRANSCRIPTIONAL REPRESSOR BDCR"/>
    <property type="match status" value="1"/>
</dbReference>
<dbReference type="Gene3D" id="1.10.357.10">
    <property type="entry name" value="Tetracycline Repressor, domain 2"/>
    <property type="match status" value="1"/>
</dbReference>
<sequence length="205" mass="22781">MGRTDWLAAHRSEVAADWLAAHRSEVAADRILDAAERLYTKHDPASIGMNEIARAAGCSRATLYRYFESREALRTAYVHRETLRLGREIMQQIGDIDDPRDQLITSITATLRMVRQRPALAAWFASTRPPIGGELAGQSEVIAGLAAAFLQSLGPEAPAAVERRARWTVRVIVSLLMFPGQDEADERAMLEEFVAPVVTPFPTRR</sequence>
<dbReference type="AlphaFoldDB" id="A0A9N7QNI5"/>
<dbReference type="InterPro" id="IPR001647">
    <property type="entry name" value="HTH_TetR"/>
</dbReference>
<evidence type="ECO:0000256" key="1">
    <source>
        <dbReference type="ARBA" id="ARBA00023125"/>
    </source>
</evidence>
<gene>
    <name evidence="4" type="ORF">NJB1907Z4_C16590</name>
</gene>
<dbReference type="SUPFAM" id="SSF46689">
    <property type="entry name" value="Homeodomain-like"/>
    <property type="match status" value="1"/>
</dbReference>
<protein>
    <submittedName>
        <fullName evidence="4">HTH-type transcriptional regulator</fullName>
    </submittedName>
</protein>
<keyword evidence="1 2" id="KW-0238">DNA-binding</keyword>
<dbReference type="Pfam" id="PF00440">
    <property type="entry name" value="TetR_N"/>
    <property type="match status" value="1"/>
</dbReference>
<dbReference type="Proteomes" id="UP001058626">
    <property type="component" value="Chromosome"/>
</dbReference>
<evidence type="ECO:0000259" key="3">
    <source>
        <dbReference type="PROSITE" id="PS50977"/>
    </source>
</evidence>
<feature type="DNA-binding region" description="H-T-H motif" evidence="2">
    <location>
        <begin position="48"/>
        <end position="67"/>
    </location>
</feature>
<evidence type="ECO:0000313" key="5">
    <source>
        <dbReference type="Proteomes" id="UP001058626"/>
    </source>
</evidence>
<evidence type="ECO:0000256" key="2">
    <source>
        <dbReference type="PROSITE-ProRule" id="PRU00335"/>
    </source>
</evidence>
<feature type="domain" description="HTH tetR-type" evidence="3">
    <location>
        <begin position="25"/>
        <end position="85"/>
    </location>
</feature>
<dbReference type="GO" id="GO:0003700">
    <property type="term" value="F:DNA-binding transcription factor activity"/>
    <property type="evidence" value="ECO:0007669"/>
    <property type="project" value="TreeGrafter"/>
</dbReference>
<dbReference type="PRINTS" id="PR00455">
    <property type="entry name" value="HTHTETR"/>
</dbReference>
<dbReference type="InterPro" id="IPR009057">
    <property type="entry name" value="Homeodomain-like_sf"/>
</dbReference>
<evidence type="ECO:0000313" key="4">
    <source>
        <dbReference type="EMBL" id="BDN81444.1"/>
    </source>
</evidence>
<dbReference type="GO" id="GO:0000976">
    <property type="term" value="F:transcription cis-regulatory region binding"/>
    <property type="evidence" value="ECO:0007669"/>
    <property type="project" value="TreeGrafter"/>
</dbReference>
<dbReference type="PROSITE" id="PS50977">
    <property type="entry name" value="HTH_TETR_2"/>
    <property type="match status" value="1"/>
</dbReference>